<evidence type="ECO:0000256" key="3">
    <source>
        <dbReference type="ARBA" id="ARBA00022679"/>
    </source>
</evidence>
<evidence type="ECO:0000256" key="10">
    <source>
        <dbReference type="PROSITE-ProRule" id="PRU00236"/>
    </source>
</evidence>
<feature type="domain" description="Deacetylase sirtuin-type" evidence="12">
    <location>
        <begin position="105"/>
        <end position="526"/>
    </location>
</feature>
<dbReference type="InterPro" id="IPR026590">
    <property type="entry name" value="Ssirtuin_cat_dom"/>
</dbReference>
<organism evidence="13 14">
    <name type="scientific">Littorina saxatilis</name>
    <dbReference type="NCBI Taxonomy" id="31220"/>
    <lineage>
        <taxon>Eukaryota</taxon>
        <taxon>Metazoa</taxon>
        <taxon>Spiralia</taxon>
        <taxon>Lophotrochozoa</taxon>
        <taxon>Mollusca</taxon>
        <taxon>Gastropoda</taxon>
        <taxon>Caenogastropoda</taxon>
        <taxon>Littorinimorpha</taxon>
        <taxon>Littorinoidea</taxon>
        <taxon>Littorinidae</taxon>
        <taxon>Littorina</taxon>
    </lineage>
</organism>
<comment type="caution">
    <text evidence="13">The sequence shown here is derived from an EMBL/GenBank/DDBJ whole genome shotgun (WGS) entry which is preliminary data.</text>
</comment>
<dbReference type="PANTHER" id="PTHR11085">
    <property type="entry name" value="NAD-DEPENDENT PROTEIN DEACYLASE SIRTUIN-5, MITOCHONDRIAL-RELATED"/>
    <property type="match status" value="1"/>
</dbReference>
<evidence type="ECO:0000256" key="8">
    <source>
        <dbReference type="ARBA" id="ARBA00041832"/>
    </source>
</evidence>
<feature type="region of interest" description="Disordered" evidence="11">
    <location>
        <begin position="530"/>
        <end position="578"/>
    </location>
</feature>
<dbReference type="Proteomes" id="UP001374579">
    <property type="component" value="Unassembled WGS sequence"/>
</dbReference>
<dbReference type="InterPro" id="IPR026591">
    <property type="entry name" value="Sirtuin_cat_small_dom_sf"/>
</dbReference>
<feature type="binding site" evidence="10">
    <location>
        <position position="365"/>
    </location>
    <ligand>
        <name>Zn(2+)</name>
        <dbReference type="ChEBI" id="CHEBI:29105"/>
    </ligand>
</feature>
<feature type="binding site" evidence="10">
    <location>
        <position position="425"/>
    </location>
    <ligand>
        <name>Zn(2+)</name>
        <dbReference type="ChEBI" id="CHEBI:29105"/>
    </ligand>
</feature>
<dbReference type="GO" id="GO:0017136">
    <property type="term" value="F:histone deacetylase activity, NAD-dependent"/>
    <property type="evidence" value="ECO:0007669"/>
    <property type="project" value="TreeGrafter"/>
</dbReference>
<dbReference type="Pfam" id="PF02146">
    <property type="entry name" value="SIR2"/>
    <property type="match status" value="1"/>
</dbReference>
<comment type="similarity">
    <text evidence="7">Belongs to the sirtuin family. Class IV subfamily.</text>
</comment>
<dbReference type="SUPFAM" id="SSF52467">
    <property type="entry name" value="DHS-like NAD/FAD-binding domain"/>
    <property type="match status" value="1"/>
</dbReference>
<reference evidence="13 14" key="1">
    <citation type="submission" date="2024-02" db="EMBL/GenBank/DDBJ databases">
        <title>Chromosome-scale genome assembly of the rough periwinkle Littorina saxatilis.</title>
        <authorList>
            <person name="De Jode A."/>
            <person name="Faria R."/>
            <person name="Formenti G."/>
            <person name="Sims Y."/>
            <person name="Smith T.P."/>
            <person name="Tracey A."/>
            <person name="Wood J.M.D."/>
            <person name="Zagrodzka Z.B."/>
            <person name="Johannesson K."/>
            <person name="Butlin R.K."/>
            <person name="Leder E.H."/>
        </authorList>
    </citation>
    <scope>NUCLEOTIDE SEQUENCE [LARGE SCALE GENOMIC DNA]</scope>
    <source>
        <strain evidence="13">Snail1</strain>
        <tissue evidence="13">Muscle</tissue>
    </source>
</reference>
<sequence length="578" mass="64196">MSLVCACKTCKLPPLNASDARIEVKAVLPARFSPTDNVMHVNWKSNGEAAFHVCCWKSVLKMARSRQTSTSSKRKPSAADAPSPAPVMKQAEKLMVVEAANTAETFDSEEDMKKAAKKAATLILKARHCIAFTGAGISTSAGMGDFRGKSGKWTEEDSSAVGEVINEAFQQDVDAAASSSDTCLMDLSHKKAKPQTTSERTTRLPRNAPEVKLETTTDQLSSGIHSLLPGSEPPVKVVLKRSKSDFTKLKSSQDMEEASATDTSADTQTQNMARPVKRLKVMDVKPKIEPVPEEPTASAEMEETEETVAYENIRPTYTHEALTLLTQRHLLRFVISQNCDGLHLLSGLPSERISELHGNVFVEKCSVCNTRFSRNLYVLNDEASQYYEDLEDCGKTDLTKPRFAVQCKLCGLSHRTGRKCEEKGCRGFLEDTIINFCDNLEEPILDLAFKEASLSDLILCLGTTLTVTPACNIVEEAKGQKPLIICNRQKTEKDRMASVRVFGDCDVFMREVLRHLIDVEDRKAWEEKREERMKEYNTRREIIPPKKRRGSGSIDTAGKSAGQEKRGRKPQGKNVRKK</sequence>
<evidence type="ECO:0000256" key="7">
    <source>
        <dbReference type="ARBA" id="ARBA00038170"/>
    </source>
</evidence>
<dbReference type="Gene3D" id="3.40.50.1220">
    <property type="entry name" value="TPP-binding domain"/>
    <property type="match status" value="2"/>
</dbReference>
<dbReference type="GO" id="GO:0046872">
    <property type="term" value="F:metal ion binding"/>
    <property type="evidence" value="ECO:0007669"/>
    <property type="project" value="UniProtKB-KW"/>
</dbReference>
<feature type="active site" description="Proton acceptor" evidence="10">
    <location>
        <position position="357"/>
    </location>
</feature>
<evidence type="ECO:0000259" key="12">
    <source>
        <dbReference type="PROSITE" id="PS50305"/>
    </source>
</evidence>
<dbReference type="Gene3D" id="3.30.1600.10">
    <property type="entry name" value="SIR2/SIRT2 'Small Domain"/>
    <property type="match status" value="1"/>
</dbReference>
<evidence type="ECO:0000256" key="1">
    <source>
        <dbReference type="ARBA" id="ARBA00001947"/>
    </source>
</evidence>
<feature type="compositionally biased region" description="Low complexity" evidence="11">
    <location>
        <begin position="260"/>
        <end position="270"/>
    </location>
</feature>
<keyword evidence="5 10" id="KW-0862">Zinc</keyword>
<dbReference type="InterPro" id="IPR029035">
    <property type="entry name" value="DHS-like_NAD/FAD-binding_dom"/>
</dbReference>
<keyword evidence="3" id="KW-0808">Transferase</keyword>
<dbReference type="EMBL" id="JBAMIC010000011">
    <property type="protein sequence ID" value="KAK7100324.1"/>
    <property type="molecule type" value="Genomic_DNA"/>
</dbReference>
<dbReference type="InterPro" id="IPR050134">
    <property type="entry name" value="NAD-dep_sirtuin_deacylases"/>
</dbReference>
<feature type="compositionally biased region" description="Basic residues" evidence="11">
    <location>
        <begin position="566"/>
        <end position="578"/>
    </location>
</feature>
<dbReference type="GO" id="GO:0005634">
    <property type="term" value="C:nucleus"/>
    <property type="evidence" value="ECO:0007669"/>
    <property type="project" value="TreeGrafter"/>
</dbReference>
<feature type="region of interest" description="Disordered" evidence="11">
    <location>
        <begin position="247"/>
        <end position="270"/>
    </location>
</feature>
<dbReference type="InterPro" id="IPR003000">
    <property type="entry name" value="Sirtuin"/>
</dbReference>
<dbReference type="AlphaFoldDB" id="A0AAN9GAB2"/>
<evidence type="ECO:0000256" key="11">
    <source>
        <dbReference type="SAM" id="MobiDB-lite"/>
    </source>
</evidence>
<dbReference type="PROSITE" id="PS50305">
    <property type="entry name" value="SIRTUIN"/>
    <property type="match status" value="1"/>
</dbReference>
<evidence type="ECO:0000256" key="5">
    <source>
        <dbReference type="ARBA" id="ARBA00022833"/>
    </source>
</evidence>
<evidence type="ECO:0000256" key="2">
    <source>
        <dbReference type="ARBA" id="ARBA00022553"/>
    </source>
</evidence>
<name>A0AAN9GAB2_9CAEN</name>
<evidence type="ECO:0000313" key="14">
    <source>
        <dbReference type="Proteomes" id="UP001374579"/>
    </source>
</evidence>
<keyword evidence="2" id="KW-0597">Phosphoprotein</keyword>
<gene>
    <name evidence="13" type="ORF">V1264_023297</name>
</gene>
<feature type="compositionally biased region" description="Basic and acidic residues" evidence="11">
    <location>
        <begin position="530"/>
        <end position="544"/>
    </location>
</feature>
<evidence type="ECO:0000313" key="13">
    <source>
        <dbReference type="EMBL" id="KAK7100324.1"/>
    </source>
</evidence>
<feature type="region of interest" description="Disordered" evidence="11">
    <location>
        <begin position="66"/>
        <end position="86"/>
    </location>
</feature>
<dbReference type="PANTHER" id="PTHR11085:SF1">
    <property type="entry name" value="NAD-DEPENDENT PROTEIN DEACETYLASE SIRTUIN-7"/>
    <property type="match status" value="1"/>
</dbReference>
<protein>
    <recommendedName>
        <fullName evidence="9">Regulatory protein SIR2 homolog 7</fullName>
    </recommendedName>
    <alternativeName>
        <fullName evidence="8">SIR2-like protein 7</fullName>
    </alternativeName>
</protein>
<proteinExistence type="inferred from homology"/>
<evidence type="ECO:0000256" key="4">
    <source>
        <dbReference type="ARBA" id="ARBA00022723"/>
    </source>
</evidence>
<evidence type="ECO:0000256" key="9">
    <source>
        <dbReference type="ARBA" id="ARBA00043038"/>
    </source>
</evidence>
<evidence type="ECO:0000256" key="6">
    <source>
        <dbReference type="ARBA" id="ARBA00023027"/>
    </source>
</evidence>
<keyword evidence="6" id="KW-0520">NAD</keyword>
<comment type="cofactor">
    <cofactor evidence="1">
        <name>Zn(2+)</name>
        <dbReference type="ChEBI" id="CHEBI:29105"/>
    </cofactor>
</comment>
<keyword evidence="4 10" id="KW-0479">Metal-binding</keyword>
<feature type="binding site" evidence="10">
    <location>
        <position position="368"/>
    </location>
    <ligand>
        <name>Zn(2+)</name>
        <dbReference type="ChEBI" id="CHEBI:29105"/>
    </ligand>
</feature>
<feature type="binding site" evidence="10">
    <location>
        <position position="420"/>
    </location>
    <ligand>
        <name>Zn(2+)</name>
        <dbReference type="ChEBI" id="CHEBI:29105"/>
    </ligand>
</feature>
<keyword evidence="14" id="KW-1185">Reference proteome</keyword>
<dbReference type="GO" id="GO:0070403">
    <property type="term" value="F:NAD+ binding"/>
    <property type="evidence" value="ECO:0007669"/>
    <property type="project" value="InterPro"/>
</dbReference>
<accession>A0AAN9GAB2</accession>